<accession>A0ABR3ZTD7</accession>
<keyword evidence="4 7" id="KW-0472">Membrane</keyword>
<feature type="region of interest" description="Disordered" evidence="6">
    <location>
        <begin position="286"/>
        <end position="325"/>
    </location>
</feature>
<evidence type="ECO:0000256" key="5">
    <source>
        <dbReference type="ARBA" id="ARBA00038359"/>
    </source>
</evidence>
<feature type="transmembrane region" description="Helical" evidence="7">
    <location>
        <begin position="78"/>
        <end position="104"/>
    </location>
</feature>
<evidence type="ECO:0000256" key="3">
    <source>
        <dbReference type="ARBA" id="ARBA00022989"/>
    </source>
</evidence>
<keyword evidence="2 7" id="KW-0812">Transmembrane</keyword>
<evidence type="ECO:0000256" key="7">
    <source>
        <dbReference type="SAM" id="Phobius"/>
    </source>
</evidence>
<dbReference type="EMBL" id="JBEFKJ010000052">
    <property type="protein sequence ID" value="KAL2036740.1"/>
    <property type="molecule type" value="Genomic_DNA"/>
</dbReference>
<organism evidence="9 10">
    <name type="scientific">Stereocaulon virgatum</name>
    <dbReference type="NCBI Taxonomy" id="373712"/>
    <lineage>
        <taxon>Eukaryota</taxon>
        <taxon>Fungi</taxon>
        <taxon>Dikarya</taxon>
        <taxon>Ascomycota</taxon>
        <taxon>Pezizomycotina</taxon>
        <taxon>Lecanoromycetes</taxon>
        <taxon>OSLEUM clade</taxon>
        <taxon>Lecanoromycetidae</taxon>
        <taxon>Lecanorales</taxon>
        <taxon>Lecanorineae</taxon>
        <taxon>Stereocaulaceae</taxon>
        <taxon>Stereocaulon</taxon>
    </lineage>
</organism>
<evidence type="ECO:0000256" key="2">
    <source>
        <dbReference type="ARBA" id="ARBA00022692"/>
    </source>
</evidence>
<evidence type="ECO:0000259" key="8">
    <source>
        <dbReference type="Pfam" id="PF20684"/>
    </source>
</evidence>
<keyword evidence="3 7" id="KW-1133">Transmembrane helix</keyword>
<dbReference type="InterPro" id="IPR049326">
    <property type="entry name" value="Rhodopsin_dom_fungi"/>
</dbReference>
<proteinExistence type="inferred from homology"/>
<evidence type="ECO:0000256" key="4">
    <source>
        <dbReference type="ARBA" id="ARBA00023136"/>
    </source>
</evidence>
<feature type="transmembrane region" description="Helical" evidence="7">
    <location>
        <begin position="6"/>
        <end position="26"/>
    </location>
</feature>
<gene>
    <name evidence="9" type="ORF">N7G274_010535</name>
</gene>
<name>A0ABR3ZTD7_9LECA</name>
<evidence type="ECO:0000256" key="1">
    <source>
        <dbReference type="ARBA" id="ARBA00004141"/>
    </source>
</evidence>
<evidence type="ECO:0000313" key="10">
    <source>
        <dbReference type="Proteomes" id="UP001590950"/>
    </source>
</evidence>
<dbReference type="PANTHER" id="PTHR33048:SF47">
    <property type="entry name" value="INTEGRAL MEMBRANE PROTEIN-RELATED"/>
    <property type="match status" value="1"/>
</dbReference>
<keyword evidence="10" id="KW-1185">Reference proteome</keyword>
<feature type="transmembrane region" description="Helical" evidence="7">
    <location>
        <begin position="125"/>
        <end position="151"/>
    </location>
</feature>
<feature type="transmembrane region" description="Helical" evidence="7">
    <location>
        <begin position="171"/>
        <end position="194"/>
    </location>
</feature>
<evidence type="ECO:0000313" key="9">
    <source>
        <dbReference type="EMBL" id="KAL2036740.1"/>
    </source>
</evidence>
<sequence length="389" mass="43791">MEIKLVAADILLLFLTPITVLLRLLSKKVAGVPIGADDYMICGSLAPTLTLPIISLVAVRRGFGKHVYLAGPRAVEDWYFILFLFENFYGPAIAMVKFSILLYYRRIFTENTARMPATIWFQRALYFVGTVTVVWLIVFQSLLIFACRPIHFFWNHQPATGYCPVNVGKVFYIQAIPNIATDLILLALPIPLIWNLRLPNAQKIPLIGIFLLGGFVVFVSAIRLDSVIVLPGKEEDITWNHAPAAIWTCVEPCVAVISACLPTLRPILKRTTSIFRSRPRVFRRVAASGGTGGGSSQQLWNGSLEGPRPERAARGDRSFFRMSNIPEDPNNDEAWEMWESRDSHRVTRIERSNTNDRWLQEELGAIPSNAIRVTEEIATDYHANTTTVY</sequence>
<dbReference type="PANTHER" id="PTHR33048">
    <property type="entry name" value="PTH11-LIKE INTEGRAL MEMBRANE PROTEIN (AFU_ORTHOLOGUE AFUA_5G11245)"/>
    <property type="match status" value="1"/>
</dbReference>
<dbReference type="InterPro" id="IPR052337">
    <property type="entry name" value="SAT4-like"/>
</dbReference>
<feature type="compositionally biased region" description="Basic and acidic residues" evidence="6">
    <location>
        <begin position="307"/>
        <end position="319"/>
    </location>
</feature>
<feature type="domain" description="Rhodopsin" evidence="8">
    <location>
        <begin position="22"/>
        <end position="270"/>
    </location>
</feature>
<protein>
    <recommendedName>
        <fullName evidence="8">Rhodopsin domain-containing protein</fullName>
    </recommendedName>
</protein>
<comment type="caution">
    <text evidence="9">The sequence shown here is derived from an EMBL/GenBank/DDBJ whole genome shotgun (WGS) entry which is preliminary data.</text>
</comment>
<comment type="subcellular location">
    <subcellularLocation>
        <location evidence="1">Membrane</location>
        <topology evidence="1">Multi-pass membrane protein</topology>
    </subcellularLocation>
</comment>
<dbReference type="Proteomes" id="UP001590950">
    <property type="component" value="Unassembled WGS sequence"/>
</dbReference>
<dbReference type="Pfam" id="PF20684">
    <property type="entry name" value="Fung_rhodopsin"/>
    <property type="match status" value="1"/>
</dbReference>
<feature type="transmembrane region" description="Helical" evidence="7">
    <location>
        <begin position="38"/>
        <end position="58"/>
    </location>
</feature>
<comment type="similarity">
    <text evidence="5">Belongs to the SAT4 family.</text>
</comment>
<feature type="transmembrane region" description="Helical" evidence="7">
    <location>
        <begin position="206"/>
        <end position="224"/>
    </location>
</feature>
<evidence type="ECO:0000256" key="6">
    <source>
        <dbReference type="SAM" id="MobiDB-lite"/>
    </source>
</evidence>
<reference evidence="9 10" key="1">
    <citation type="submission" date="2024-09" db="EMBL/GenBank/DDBJ databases">
        <title>Rethinking Asexuality: The Enigmatic Case of Functional Sexual Genes in Lepraria (Stereocaulaceae).</title>
        <authorList>
            <person name="Doellman M."/>
            <person name="Sun Y."/>
            <person name="Barcenas-Pena A."/>
            <person name="Lumbsch H.T."/>
            <person name="Grewe F."/>
        </authorList>
    </citation>
    <scope>NUCLEOTIDE SEQUENCE [LARGE SCALE GENOMIC DNA]</scope>
    <source>
        <strain evidence="9 10">Mercado 3170</strain>
    </source>
</reference>